<dbReference type="Proteomes" id="UP000823775">
    <property type="component" value="Unassembled WGS sequence"/>
</dbReference>
<keyword evidence="3" id="KW-0862">Zinc</keyword>
<keyword evidence="5" id="KW-0804">Transcription</keyword>
<reference evidence="8 9" key="1">
    <citation type="journal article" date="2021" name="BMC Genomics">
        <title>Datura genome reveals duplications of psychoactive alkaloid biosynthetic genes and high mutation rate following tissue culture.</title>
        <authorList>
            <person name="Rajewski A."/>
            <person name="Carter-House D."/>
            <person name="Stajich J."/>
            <person name="Litt A."/>
        </authorList>
    </citation>
    <scope>NUCLEOTIDE SEQUENCE [LARGE SCALE GENOMIC DNA]</scope>
    <source>
        <strain evidence="8">AR-01</strain>
    </source>
</reference>
<organism evidence="8 9">
    <name type="scientific">Datura stramonium</name>
    <name type="common">Jimsonweed</name>
    <name type="synonym">Common thornapple</name>
    <dbReference type="NCBI Taxonomy" id="4076"/>
    <lineage>
        <taxon>Eukaryota</taxon>
        <taxon>Viridiplantae</taxon>
        <taxon>Streptophyta</taxon>
        <taxon>Embryophyta</taxon>
        <taxon>Tracheophyta</taxon>
        <taxon>Spermatophyta</taxon>
        <taxon>Magnoliopsida</taxon>
        <taxon>eudicotyledons</taxon>
        <taxon>Gunneridae</taxon>
        <taxon>Pentapetalae</taxon>
        <taxon>asterids</taxon>
        <taxon>lamiids</taxon>
        <taxon>Solanales</taxon>
        <taxon>Solanaceae</taxon>
        <taxon>Solanoideae</taxon>
        <taxon>Datureae</taxon>
        <taxon>Datura</taxon>
    </lineage>
</organism>
<name>A0ABS8Y601_DATST</name>
<proteinExistence type="predicted"/>
<keyword evidence="1" id="KW-0479">Metal-binding</keyword>
<sequence length="175" mass="19714">MNSDAVPPGTCTSSRHLKESSEARLDVPPLIAGRSKDEVQSESFKNDVEQQPGIDLVEHSQLRGVVSKKKKKSNPTSVIEKKDSSHAVVLRALPVYDPIWRGGFNIWNEKYKIIDGLAAHLSAKACQRVWEEAKLFSPFLHFEMLPQSDIWPKSFYTSEPSDDNIALFFFPSDAR</sequence>
<keyword evidence="9" id="KW-1185">Reference proteome</keyword>
<feature type="domain" description="AIPP2-like SPOC-like" evidence="7">
    <location>
        <begin position="100"/>
        <end position="173"/>
    </location>
</feature>
<keyword evidence="4" id="KW-0805">Transcription regulation</keyword>
<keyword evidence="2" id="KW-0863">Zinc-finger</keyword>
<evidence type="ECO:0000313" key="8">
    <source>
        <dbReference type="EMBL" id="MCE5166429.1"/>
    </source>
</evidence>
<evidence type="ECO:0000256" key="6">
    <source>
        <dbReference type="SAM" id="MobiDB-lite"/>
    </source>
</evidence>
<dbReference type="InterPro" id="IPR049914">
    <property type="entry name" value="PHD1-3/5-6"/>
</dbReference>
<gene>
    <name evidence="8" type="ORF">HAX54_019293</name>
</gene>
<evidence type="ECO:0000256" key="1">
    <source>
        <dbReference type="ARBA" id="ARBA00022723"/>
    </source>
</evidence>
<feature type="region of interest" description="Disordered" evidence="6">
    <location>
        <begin position="1"/>
        <end position="51"/>
    </location>
</feature>
<dbReference type="EMBL" id="JACEIK010023408">
    <property type="protein sequence ID" value="MCE5166429.1"/>
    <property type="molecule type" value="Genomic_DNA"/>
</dbReference>
<dbReference type="InterPro" id="IPR056280">
    <property type="entry name" value="AIPP2-like_SPOC"/>
</dbReference>
<evidence type="ECO:0000313" key="9">
    <source>
        <dbReference type="Proteomes" id="UP000823775"/>
    </source>
</evidence>
<dbReference type="PANTHER" id="PTHR33304:SF60">
    <property type="entry name" value="DEHYDRATION-RESPONSIVE ELEMENT-BINDING PROTEIN 2B-LIKE ISOFORM X1"/>
    <property type="match status" value="1"/>
</dbReference>
<evidence type="ECO:0000256" key="2">
    <source>
        <dbReference type="ARBA" id="ARBA00022771"/>
    </source>
</evidence>
<evidence type="ECO:0000256" key="5">
    <source>
        <dbReference type="ARBA" id="ARBA00023163"/>
    </source>
</evidence>
<dbReference type="Pfam" id="PF23121">
    <property type="entry name" value="SPOC_AIPP2"/>
    <property type="match status" value="1"/>
</dbReference>
<evidence type="ECO:0000256" key="4">
    <source>
        <dbReference type="ARBA" id="ARBA00023015"/>
    </source>
</evidence>
<evidence type="ECO:0000259" key="7">
    <source>
        <dbReference type="Pfam" id="PF23121"/>
    </source>
</evidence>
<accession>A0ABS8Y601</accession>
<feature type="compositionally biased region" description="Basic and acidic residues" evidence="6">
    <location>
        <begin position="34"/>
        <end position="48"/>
    </location>
</feature>
<dbReference type="PANTHER" id="PTHR33304">
    <property type="match status" value="1"/>
</dbReference>
<feature type="compositionally biased region" description="Basic and acidic residues" evidence="6">
    <location>
        <begin position="16"/>
        <end position="25"/>
    </location>
</feature>
<protein>
    <recommendedName>
        <fullName evidence="7">AIPP2-like SPOC-like domain-containing protein</fullName>
    </recommendedName>
</protein>
<evidence type="ECO:0000256" key="3">
    <source>
        <dbReference type="ARBA" id="ARBA00022833"/>
    </source>
</evidence>
<comment type="caution">
    <text evidence="8">The sequence shown here is derived from an EMBL/GenBank/DDBJ whole genome shotgun (WGS) entry which is preliminary data.</text>
</comment>